<feature type="domain" description="Tyrosine specific protein phosphatases" evidence="33">
    <location>
        <begin position="1939"/>
        <end position="2008"/>
    </location>
</feature>
<keyword evidence="18" id="KW-0770">Synapse</keyword>
<dbReference type="FunFam" id="2.60.40.10:FF:000023">
    <property type="entry name" value="receptor-type tyrosine-protein phosphatase delta isoform X2"/>
    <property type="match status" value="1"/>
</dbReference>
<keyword evidence="23" id="KW-0966">Cell projection</keyword>
<evidence type="ECO:0000256" key="5">
    <source>
        <dbReference type="ARBA" id="ARBA00004624"/>
    </source>
</evidence>
<dbReference type="FunFam" id="2.60.40.10:FF:000015">
    <property type="entry name" value="receptor-type tyrosine-protein phosphatase delta isoform X2"/>
    <property type="match status" value="1"/>
</dbReference>
<dbReference type="InterPro" id="IPR007110">
    <property type="entry name" value="Ig-like_dom"/>
</dbReference>
<evidence type="ECO:0000313" key="36">
    <source>
        <dbReference type="EMBL" id="RXM35746.1"/>
    </source>
</evidence>
<dbReference type="CDD" id="cd14553">
    <property type="entry name" value="R-PTPc-LAR-1"/>
    <property type="match status" value="1"/>
</dbReference>
<feature type="region of interest" description="Disordered" evidence="30">
    <location>
        <begin position="753"/>
        <end position="777"/>
    </location>
</feature>
<feature type="domain" description="Ig-like" evidence="34">
    <location>
        <begin position="106"/>
        <end position="189"/>
    </location>
</feature>
<feature type="domain" description="Fibronectin type-III" evidence="35">
    <location>
        <begin position="674"/>
        <end position="771"/>
    </location>
</feature>
<dbReference type="GO" id="GO:0014069">
    <property type="term" value="C:postsynaptic density"/>
    <property type="evidence" value="ECO:0007669"/>
    <property type="project" value="UniProtKB-SubCell"/>
</dbReference>
<reference evidence="36 37" key="1">
    <citation type="submission" date="2019-01" db="EMBL/GenBank/DDBJ databases">
        <title>Draft Genome and Complete Hox-Cluster Characterization of the Sterlet Sturgeon (Acipenser ruthenus).</title>
        <authorList>
            <person name="Wei Q."/>
        </authorList>
    </citation>
    <scope>NUCLEOTIDE SEQUENCE [LARGE SCALE GENOMIC DNA]</scope>
    <source>
        <strain evidence="36">WHYD16114868_AA</strain>
        <tissue evidence="36">Blood</tissue>
    </source>
</reference>
<dbReference type="FunFam" id="2.60.40.10:FF:000098">
    <property type="entry name" value="receptor-type tyrosine-protein phosphatase F isoform X1"/>
    <property type="match status" value="2"/>
</dbReference>
<dbReference type="PANTHER" id="PTHR46957">
    <property type="entry name" value="CYTOKINE RECEPTOR"/>
    <property type="match status" value="1"/>
</dbReference>
<feature type="domain" description="Fibronectin type-III" evidence="35">
    <location>
        <begin position="380"/>
        <end position="474"/>
    </location>
</feature>
<evidence type="ECO:0000256" key="16">
    <source>
        <dbReference type="ARBA" id="ARBA00022912"/>
    </source>
</evidence>
<feature type="non-terminal residue" evidence="36">
    <location>
        <position position="1"/>
    </location>
</feature>
<dbReference type="Pfam" id="PF07679">
    <property type="entry name" value="I-set"/>
    <property type="match status" value="2"/>
</dbReference>
<evidence type="ECO:0000256" key="31">
    <source>
        <dbReference type="SAM" id="Phobius"/>
    </source>
</evidence>
<evidence type="ECO:0000256" key="22">
    <source>
        <dbReference type="ARBA" id="ARBA00023180"/>
    </source>
</evidence>
<keyword evidence="16" id="KW-0904">Protein phosphatase</keyword>
<evidence type="ECO:0000256" key="23">
    <source>
        <dbReference type="ARBA" id="ARBA00023273"/>
    </source>
</evidence>
<comment type="subcellular location">
    <subcellularLocation>
        <location evidence="1">Cell membrane</location>
        <topology evidence="1">Single-pass type I membrane protein</topology>
    </subcellularLocation>
    <subcellularLocation>
        <location evidence="4">Cell projection</location>
        <location evidence="4">Axon</location>
    </subcellularLocation>
    <subcellularLocation>
        <location evidence="5">Cell projection</location>
        <location evidence="5">Growth cone</location>
    </subcellularLocation>
    <subcellularLocation>
        <location evidence="2">Cytoplasmic vesicle</location>
        <location evidence="2">Secretory vesicle</location>
        <location evidence="2">Synaptic vesicle membrane</location>
    </subcellularLocation>
    <subcellularLocation>
        <location evidence="3">Perikaryon</location>
    </subcellularLocation>
    <subcellularLocation>
        <location evidence="27">Postsynaptic density</location>
    </subcellularLocation>
    <subcellularLocation>
        <location evidence="26">Synapse</location>
        <location evidence="26">Synaptosome</location>
    </subcellularLocation>
</comment>
<evidence type="ECO:0000256" key="11">
    <source>
        <dbReference type="ARBA" id="ARBA00022692"/>
    </source>
</evidence>
<dbReference type="Gene3D" id="3.90.190.10">
    <property type="entry name" value="Protein tyrosine phosphatase superfamily"/>
    <property type="match status" value="2"/>
</dbReference>
<feature type="domain" description="Fibronectin type-III" evidence="35">
    <location>
        <begin position="572"/>
        <end position="669"/>
    </location>
</feature>
<dbReference type="InterPro" id="IPR013783">
    <property type="entry name" value="Ig-like_fold"/>
</dbReference>
<keyword evidence="14" id="KW-0378">Hydrolase</keyword>
<dbReference type="InterPro" id="IPR016130">
    <property type="entry name" value="Tyr_Pase_AS"/>
</dbReference>
<evidence type="ECO:0000313" key="37">
    <source>
        <dbReference type="Proteomes" id="UP000289886"/>
    </source>
</evidence>
<dbReference type="PROSITE" id="PS50835">
    <property type="entry name" value="IG_LIKE"/>
    <property type="match status" value="3"/>
</dbReference>
<keyword evidence="10" id="KW-0358">Heparin-binding</keyword>
<dbReference type="SUPFAM" id="SSF48726">
    <property type="entry name" value="Immunoglobulin"/>
    <property type="match status" value="3"/>
</dbReference>
<dbReference type="GO" id="GO:0005886">
    <property type="term" value="C:plasma membrane"/>
    <property type="evidence" value="ECO:0007669"/>
    <property type="project" value="UniProtKB-SubCell"/>
</dbReference>
<keyword evidence="17 31" id="KW-1133">Transmembrane helix</keyword>
<feature type="domain" description="Tyrosine-protein phosphatase" evidence="32">
    <location>
        <begin position="1762"/>
        <end position="2008"/>
    </location>
</feature>
<keyword evidence="13" id="KW-0677">Repeat</keyword>
<keyword evidence="12" id="KW-0732">Signal</keyword>
<dbReference type="PRINTS" id="PR00700">
    <property type="entry name" value="PRTYPHPHTASE"/>
</dbReference>
<dbReference type="Gene3D" id="2.60.40.10">
    <property type="entry name" value="Immunoglobulins"/>
    <property type="match status" value="12"/>
</dbReference>
<dbReference type="FunFam" id="2.60.40.10:FF:000036">
    <property type="entry name" value="receptor-type tyrosine-protein phosphatase delta isoform X1"/>
    <property type="match status" value="1"/>
</dbReference>
<keyword evidence="24" id="KW-0393">Immunoglobulin domain</keyword>
<dbReference type="FunFam" id="2.60.40.10:FF:000010">
    <property type="entry name" value="receptor-type tyrosine-protein phosphatase delta isoform X1"/>
    <property type="match status" value="1"/>
</dbReference>
<evidence type="ECO:0000256" key="8">
    <source>
        <dbReference type="ARBA" id="ARBA00022475"/>
    </source>
</evidence>
<dbReference type="SMART" id="SM00060">
    <property type="entry name" value="FN3"/>
    <property type="match status" value="8"/>
</dbReference>
<keyword evidence="9" id="KW-0771">Synaptosome</keyword>
<dbReference type="GO" id="GO:0004725">
    <property type="term" value="F:protein tyrosine phosphatase activity"/>
    <property type="evidence" value="ECO:0007669"/>
    <property type="project" value="UniProtKB-EC"/>
</dbReference>
<dbReference type="InterPro" id="IPR003599">
    <property type="entry name" value="Ig_sub"/>
</dbReference>
<dbReference type="Pfam" id="PF13927">
    <property type="entry name" value="Ig_3"/>
    <property type="match status" value="1"/>
</dbReference>
<keyword evidence="25" id="KW-0968">Cytoplasmic vesicle</keyword>
<dbReference type="SMART" id="SM00409">
    <property type="entry name" value="IG"/>
    <property type="match status" value="3"/>
</dbReference>
<feature type="transmembrane region" description="Helical" evidence="31">
    <location>
        <begin position="1297"/>
        <end position="1320"/>
    </location>
</feature>
<dbReference type="CDD" id="cd00063">
    <property type="entry name" value="FN3"/>
    <property type="match status" value="9"/>
</dbReference>
<evidence type="ECO:0000256" key="2">
    <source>
        <dbReference type="ARBA" id="ARBA00004432"/>
    </source>
</evidence>
<accession>A0A444UKQ7</accession>
<evidence type="ECO:0000256" key="3">
    <source>
        <dbReference type="ARBA" id="ARBA00004484"/>
    </source>
</evidence>
<comment type="similarity">
    <text evidence="6">Belongs to the protein-tyrosine phosphatase family. Receptor class 2A subfamily.</text>
</comment>
<evidence type="ECO:0000256" key="25">
    <source>
        <dbReference type="ARBA" id="ARBA00023329"/>
    </source>
</evidence>
<evidence type="ECO:0000256" key="4">
    <source>
        <dbReference type="ARBA" id="ARBA00004489"/>
    </source>
</evidence>
<evidence type="ECO:0000256" key="12">
    <source>
        <dbReference type="ARBA" id="ARBA00022729"/>
    </source>
</evidence>
<dbReference type="SMART" id="SM00404">
    <property type="entry name" value="PTPc_motif"/>
    <property type="match status" value="2"/>
</dbReference>
<evidence type="ECO:0000256" key="19">
    <source>
        <dbReference type="ARBA" id="ARBA00023136"/>
    </source>
</evidence>
<dbReference type="PROSITE" id="PS00383">
    <property type="entry name" value="TYR_PHOSPHATASE_1"/>
    <property type="match status" value="2"/>
</dbReference>
<dbReference type="SMART" id="SM00194">
    <property type="entry name" value="PTPc"/>
    <property type="match status" value="2"/>
</dbReference>
<dbReference type="Pfam" id="PF00102">
    <property type="entry name" value="Y_phosphatase"/>
    <property type="match status" value="2"/>
</dbReference>
<feature type="region of interest" description="Disordered" evidence="30">
    <location>
        <begin position="361"/>
        <end position="380"/>
    </location>
</feature>
<evidence type="ECO:0000259" key="34">
    <source>
        <dbReference type="PROSITE" id="PS50835"/>
    </source>
</evidence>
<feature type="region of interest" description="Disordered" evidence="30">
    <location>
        <begin position="1330"/>
        <end position="1349"/>
    </location>
</feature>
<evidence type="ECO:0000256" key="7">
    <source>
        <dbReference type="ARBA" id="ARBA00013064"/>
    </source>
</evidence>
<evidence type="ECO:0000256" key="17">
    <source>
        <dbReference type="ARBA" id="ARBA00022989"/>
    </source>
</evidence>
<sequence length="2090" mass="234051">VLFTVPAPPKFTRTPDDQTGVSGGVASFICQATGDPRPKIVWNKKGKKVSNQRFEVIEFDDGSGSVLRIQPLRTPRDEAIYECVASNSVGETSSSTRLTVLRDMGPQLKVVERTRTATMLCAASGNPDPEITWFKDFLPVDTTNNNGRIKQLRSGALQIEQSEESDQGKYECVATNGAGTRYSAPANLYVRVRRVPPRFSIPPTNHEIMPGGSVNITCVAVGSPMPYVKWMLGAEDLTPEDDMPIGRNVLELTDVRQSSNYTCVAMSTLGVIEAVSQITVKALPKPPGTPVVTESTATSITLTWDSGNPEPVSYYIIQHRSKSEETYKEIDGVATTRYSVGGLSPYSEYEFRVVAVNNIGKGPPSEPVETRTAEQAPSTAPRQVTARMLSSTTILVQWEEPEEANGQIQGYRVYYTMEPNQHINNWQKHNVGDTHITTISGLTPQKTYHVKVLAFTSVGDGPLSSDIQVITKTGVPAQPTNFKAEAKSETSILLSWVPPKGDSIIGYELVYKKGEQGEEQHVTFEPDTSYLLQGLKPFTNYFFRLAARSSYGQGAATTEISAETPQTQPSAPPQDIKCTSPSSTSILVSWLPPPVELQNGIITKYSIQYVAIEGEDTNPHQISDLSPETSQYLLEELEKWTEYRVTVSAHTDVGPGPESLPQLIRTDEDEPSAPPQDIKCTSPSSTSILVSWLPPPVELQNGIITKYSIQYVAIEGEDTNPHQISDLSPETSQYLLEELEKWTEYRVTVSAHTDVGPGPESLPQLIRTDEDVPSGPPRKVEVEAVNSTSIKVTWRSPVPNKQHGQIRGYQVHYVKMDNGEPRGQPMIKDIMLADAQVEKHLSNSDMNLVVYGVPGRPRLLVSPTQMGTALIQWHPPVETFGPVQGYRLKYGRKDTDLLTILEFSEKEDHFTVTDIHKGASYVFCLSARNKVGYGEEIVKEISLPEDVPSGFPQNIVADSPTSTTFQLSWQPPVLSEQNGVIVKYTVLYKDINSPNNPSELIVMPPETTVKINGLKADATYDIKIRAYTSKGAGPYSPSVQFRTQPLDQAVFAKNFHVKAAMKTSVLLTWEIPESYNPAQPFTILYDNGQSVEVDGNVTQKLITNLQPGTQYSFLLTNRGNSAGGLQHRVTTMTAPDVLRTKPYFIGKTNTDGMLTVELPAVQTTEKVKAYYIVVVPLKKQRGKFIKPWVSPDEMNLEELLKEINRTSRSLRLRRQAEPRSYIAAYFKELPTEFTLGDQKIYGDFENKPLQNGQEYIFFVLAVLEISDNTMYSTSPYSDPVVSADIDPQPIIDEEEGLIWVVGPVLAVVFIICIVIAILLYKRKRAESDSRKSSIPNSKEIPSHHPTDPVELRRLHFQTPGMASHPPIPIMELADQLERLKANDNLKFSQEYEAFSRAEVETMEEWLHLKAMGPVQRRKKGRSSCSRRGGGETAGEAPLAPAPQARQEESYLVINCDTDEDQPNPEINLWNWNGDPVLSGRSIDPGQQFTWEHSNLEVNKPKNRYANVIAYDHSRVLLSAIEGIPGSDYVNSNYIDGYRKQNAYIATQGPLPETFGDFWRMIWEQRSANVVMMTKLEERSRVKCDQYWPTRGTETYGLIQVTLLDTVELATYCVRTFALYKNGSSEKREVRQFQFTAWPDHGVPEHPTPFLAFLRRVKACNPPDAGPMVVHCSAGVGRTGCFIVIDAMLERIKHEKTVDIYGHVTLMRAQRNYMVQTEDQYIFIHDALLEAVTCGTTEVPARNLYAYIQKLTQIESGENVTGMELEFKRLANTKAHTSRFISANLPCNKFKNRLVNIMPYESTRVCLQPIRGVEGSDYINGSFIDGYRQQKAYIATQGPLAETTEDFWRMLWEHNSTIVVMLTKLREMGREKCHQYWPAERSARYQYFVVDPMAEYNMPQYILREFKVTDARDGQSRTVRQFQFTDWPEQGVPKSGEGFIDFIGQVHKTKEQFGQDGPISVHCSAGVGRTGVFITLSIVLERMRYEGVVDIFQTVKMLRTQRPAMVQTECGNNTQEHHISISHFLYHETKTSHFQSAKWAERSFAAVGGTAESNMKTAVDQSPVGICDILKGKKQGSNMRKDRQRQPGQKK</sequence>
<keyword evidence="20" id="KW-1015">Disulfide bond</keyword>
<feature type="domain" description="Tyrosine-protein phosphatase" evidence="32">
    <location>
        <begin position="1493"/>
        <end position="1730"/>
    </location>
</feature>
<feature type="domain" description="Tyrosine specific protein phosphatases" evidence="33">
    <location>
        <begin position="1650"/>
        <end position="1721"/>
    </location>
</feature>
<feature type="domain" description="Fibronectin type-III" evidence="35">
    <location>
        <begin position="478"/>
        <end position="567"/>
    </location>
</feature>
<evidence type="ECO:0000256" key="13">
    <source>
        <dbReference type="ARBA" id="ARBA00022737"/>
    </source>
</evidence>
<dbReference type="SUPFAM" id="SSF49265">
    <property type="entry name" value="Fibronectin type III"/>
    <property type="match status" value="5"/>
</dbReference>
<name>A0A444UKQ7_ACIRT</name>
<dbReference type="GO" id="GO:0008201">
    <property type="term" value="F:heparin binding"/>
    <property type="evidence" value="ECO:0007669"/>
    <property type="project" value="UniProtKB-KW"/>
</dbReference>
<evidence type="ECO:0000256" key="28">
    <source>
        <dbReference type="ARBA" id="ARBA00051722"/>
    </source>
</evidence>
<dbReference type="FunFam" id="3.90.190.10:FF:000001">
    <property type="entry name" value="Receptor-type tyrosine-protein phosphatase F isoform A"/>
    <property type="match status" value="1"/>
</dbReference>
<evidence type="ECO:0000256" key="30">
    <source>
        <dbReference type="SAM" id="MobiDB-lite"/>
    </source>
</evidence>
<keyword evidence="8" id="KW-1003">Cell membrane</keyword>
<keyword evidence="21" id="KW-0675">Receptor</keyword>
<dbReference type="FunFam" id="2.60.40.10:FF:000068">
    <property type="entry name" value="receptor-type tyrosine-protein phosphatase delta isoform X1"/>
    <property type="match status" value="1"/>
</dbReference>
<organism evidence="36 37">
    <name type="scientific">Acipenser ruthenus</name>
    <name type="common">Sterlet sturgeon</name>
    <dbReference type="NCBI Taxonomy" id="7906"/>
    <lineage>
        <taxon>Eukaryota</taxon>
        <taxon>Metazoa</taxon>
        <taxon>Chordata</taxon>
        <taxon>Craniata</taxon>
        <taxon>Vertebrata</taxon>
        <taxon>Euteleostomi</taxon>
        <taxon>Actinopterygii</taxon>
        <taxon>Chondrostei</taxon>
        <taxon>Acipenseriformes</taxon>
        <taxon>Acipenseridae</taxon>
        <taxon>Acipenser</taxon>
    </lineage>
</organism>
<feature type="domain" description="Fibronectin type-III" evidence="35">
    <location>
        <begin position="853"/>
        <end position="950"/>
    </location>
</feature>
<keyword evidence="11 31" id="KW-0812">Transmembrane</keyword>
<dbReference type="EC" id="3.1.3.48" evidence="7"/>
<dbReference type="FunFam" id="2.60.40.10:FF:000027">
    <property type="entry name" value="receptor-type tyrosine-protein phosphatase delta isoform X1"/>
    <property type="match status" value="1"/>
</dbReference>
<dbReference type="GO" id="GO:0007155">
    <property type="term" value="P:cell adhesion"/>
    <property type="evidence" value="ECO:0007669"/>
    <property type="project" value="UniProtKB-KW"/>
</dbReference>
<evidence type="ECO:0000256" key="24">
    <source>
        <dbReference type="ARBA" id="ARBA00023319"/>
    </source>
</evidence>
<dbReference type="EMBL" id="SCEB01214367">
    <property type="protein sequence ID" value="RXM35746.1"/>
    <property type="molecule type" value="Genomic_DNA"/>
</dbReference>
<keyword evidence="19 31" id="KW-0472">Membrane</keyword>
<dbReference type="GO" id="GO:0043204">
    <property type="term" value="C:perikaryon"/>
    <property type="evidence" value="ECO:0007669"/>
    <property type="project" value="UniProtKB-SubCell"/>
</dbReference>
<dbReference type="FunFam" id="2.60.40.10:FF:000066">
    <property type="entry name" value="receptor-type tyrosine-protein phosphatase delta isoform X1"/>
    <property type="match status" value="1"/>
</dbReference>
<comment type="catalytic activity">
    <reaction evidence="28">
        <text>O-phospho-L-tyrosyl-[protein] + H2O = L-tyrosyl-[protein] + phosphate</text>
        <dbReference type="Rhea" id="RHEA:10684"/>
        <dbReference type="Rhea" id="RHEA-COMP:10136"/>
        <dbReference type="Rhea" id="RHEA-COMP:20101"/>
        <dbReference type="ChEBI" id="CHEBI:15377"/>
        <dbReference type="ChEBI" id="CHEBI:43474"/>
        <dbReference type="ChEBI" id="CHEBI:46858"/>
        <dbReference type="ChEBI" id="CHEBI:61978"/>
        <dbReference type="EC" id="3.1.3.48"/>
    </reaction>
</comment>
<feature type="region of interest" description="Disordered" evidence="30">
    <location>
        <begin position="1414"/>
        <end position="1445"/>
    </location>
</feature>
<evidence type="ECO:0000256" key="9">
    <source>
        <dbReference type="ARBA" id="ARBA00022599"/>
    </source>
</evidence>
<dbReference type="InterPro" id="IPR029021">
    <property type="entry name" value="Prot-tyrosine_phosphatase-like"/>
</dbReference>
<evidence type="ECO:0000256" key="18">
    <source>
        <dbReference type="ARBA" id="ARBA00023018"/>
    </source>
</evidence>
<evidence type="ECO:0000256" key="14">
    <source>
        <dbReference type="ARBA" id="ARBA00022801"/>
    </source>
</evidence>
<dbReference type="Proteomes" id="UP000289886">
    <property type="component" value="Unassembled WGS sequence"/>
</dbReference>
<proteinExistence type="inferred from homology"/>
<feature type="domain" description="Ig-like" evidence="34">
    <location>
        <begin position="197"/>
        <end position="279"/>
    </location>
</feature>
<keyword evidence="22" id="KW-0325">Glycoprotein</keyword>
<keyword evidence="15" id="KW-0130">Cell adhesion</keyword>
<feature type="region of interest" description="Disordered" evidence="30">
    <location>
        <begin position="2069"/>
        <end position="2090"/>
    </location>
</feature>
<dbReference type="InterPro" id="IPR036179">
    <property type="entry name" value="Ig-like_dom_sf"/>
</dbReference>
<dbReference type="InterPro" id="IPR000387">
    <property type="entry name" value="Tyr_Pase_dom"/>
</dbReference>
<feature type="domain" description="Ig-like" evidence="34">
    <location>
        <begin position="9"/>
        <end position="99"/>
    </location>
</feature>
<feature type="domain" description="Fibronectin type-III" evidence="35">
    <location>
        <begin position="286"/>
        <end position="375"/>
    </location>
</feature>
<evidence type="ECO:0000256" key="27">
    <source>
        <dbReference type="ARBA" id="ARBA00034105"/>
    </source>
</evidence>
<evidence type="ECO:0000256" key="29">
    <source>
        <dbReference type="ARBA" id="ARBA00073611"/>
    </source>
</evidence>
<dbReference type="PROSITE" id="PS50056">
    <property type="entry name" value="TYR_PHOSPHATASE_2"/>
    <property type="match status" value="2"/>
</dbReference>
<comment type="caution">
    <text evidence="36">The sequence shown here is derived from an EMBL/GenBank/DDBJ whole genome shotgun (WGS) entry which is preliminary data.</text>
</comment>
<dbReference type="PANTHER" id="PTHR46957:SF11">
    <property type="entry name" value="PROTEIN-TYROSINE-PHOSPHATASE"/>
    <property type="match status" value="1"/>
</dbReference>
<dbReference type="FunFam" id="2.60.40.10:FF:000128">
    <property type="entry name" value="receptor-type tyrosine-protein phosphatase delta isoform X2"/>
    <property type="match status" value="1"/>
</dbReference>
<dbReference type="CDD" id="cd05739">
    <property type="entry name" value="IgI_3_RPTP_IIa_LAR_like"/>
    <property type="match status" value="1"/>
</dbReference>
<dbReference type="PROSITE" id="PS50055">
    <property type="entry name" value="TYR_PHOSPHATASE_PTP"/>
    <property type="match status" value="2"/>
</dbReference>
<dbReference type="SMART" id="SM00408">
    <property type="entry name" value="IGc2"/>
    <property type="match status" value="3"/>
</dbReference>
<evidence type="ECO:0000259" key="32">
    <source>
        <dbReference type="PROSITE" id="PS50055"/>
    </source>
</evidence>
<dbReference type="InterPro" id="IPR050713">
    <property type="entry name" value="RTP_Phos/Ushers"/>
</dbReference>
<evidence type="ECO:0000256" key="26">
    <source>
        <dbReference type="ARBA" id="ARBA00034102"/>
    </source>
</evidence>
<dbReference type="InterPro" id="IPR003598">
    <property type="entry name" value="Ig_sub2"/>
</dbReference>
<gene>
    <name evidence="36" type="ORF">EOD39_3911</name>
</gene>
<dbReference type="CDD" id="cd05738">
    <property type="entry name" value="IgI_2_RPTP_IIa_LAR_like"/>
    <property type="match status" value="1"/>
</dbReference>
<dbReference type="FunFam" id="3.90.190.10:FF:000002">
    <property type="entry name" value="receptor-type tyrosine-protein phosphatase delta isoform X2"/>
    <property type="match status" value="1"/>
</dbReference>
<dbReference type="FunFam" id="2.60.40.10:FF:000082">
    <property type="entry name" value="receptor-type tyrosine-protein phosphatase delta isoform X2"/>
    <property type="match status" value="1"/>
</dbReference>
<evidence type="ECO:0000256" key="20">
    <source>
        <dbReference type="ARBA" id="ARBA00023157"/>
    </source>
</evidence>
<feature type="domain" description="Fibronectin type-III" evidence="35">
    <location>
        <begin position="1051"/>
        <end position="1137"/>
    </location>
</feature>
<dbReference type="GO" id="GO:0030426">
    <property type="term" value="C:growth cone"/>
    <property type="evidence" value="ECO:0007669"/>
    <property type="project" value="UniProtKB-SubCell"/>
</dbReference>
<dbReference type="Pfam" id="PF00041">
    <property type="entry name" value="fn3"/>
    <property type="match status" value="9"/>
</dbReference>
<dbReference type="FunFam" id="2.60.40.10:FF:000144">
    <property type="entry name" value="receptor-type tyrosine-protein phosphatase delta isoform X1"/>
    <property type="match status" value="1"/>
</dbReference>
<feature type="domain" description="Fibronectin type-III" evidence="35">
    <location>
        <begin position="951"/>
        <end position="1046"/>
    </location>
</feature>
<dbReference type="InterPro" id="IPR003961">
    <property type="entry name" value="FN3_dom"/>
</dbReference>
<evidence type="ECO:0000259" key="33">
    <source>
        <dbReference type="PROSITE" id="PS50056"/>
    </source>
</evidence>
<dbReference type="SUPFAM" id="SSF52799">
    <property type="entry name" value="(Phosphotyrosine protein) phosphatases II"/>
    <property type="match status" value="2"/>
</dbReference>
<dbReference type="InterPro" id="IPR036116">
    <property type="entry name" value="FN3_sf"/>
</dbReference>
<dbReference type="InterPro" id="IPR013098">
    <property type="entry name" value="Ig_I-set"/>
</dbReference>
<dbReference type="GO" id="GO:0050808">
    <property type="term" value="P:synapse organization"/>
    <property type="evidence" value="ECO:0007669"/>
    <property type="project" value="UniProtKB-ARBA"/>
</dbReference>
<evidence type="ECO:0000256" key="10">
    <source>
        <dbReference type="ARBA" id="ARBA00022674"/>
    </source>
</evidence>
<evidence type="ECO:0000256" key="15">
    <source>
        <dbReference type="ARBA" id="ARBA00022889"/>
    </source>
</evidence>
<dbReference type="InterPro" id="IPR003595">
    <property type="entry name" value="Tyr_Pase_cat"/>
</dbReference>
<dbReference type="GO" id="GO:0030672">
    <property type="term" value="C:synaptic vesicle membrane"/>
    <property type="evidence" value="ECO:0007669"/>
    <property type="project" value="UniProtKB-SubCell"/>
</dbReference>
<evidence type="ECO:0000256" key="21">
    <source>
        <dbReference type="ARBA" id="ARBA00023170"/>
    </source>
</evidence>
<feature type="compositionally biased region" description="Basic and acidic residues" evidence="30">
    <location>
        <begin position="1340"/>
        <end position="1349"/>
    </location>
</feature>
<dbReference type="PROSITE" id="PS50853">
    <property type="entry name" value="FN3"/>
    <property type="match status" value="8"/>
</dbReference>
<evidence type="ECO:0000259" key="35">
    <source>
        <dbReference type="PROSITE" id="PS50853"/>
    </source>
</evidence>
<protein>
    <recommendedName>
        <fullName evidence="29">Receptor-type tyrosine-protein phosphatase S</fullName>
        <ecNumber evidence="7">3.1.3.48</ecNumber>
    </recommendedName>
</protein>
<keyword evidence="37" id="KW-1185">Reference proteome</keyword>
<evidence type="ECO:0000256" key="6">
    <source>
        <dbReference type="ARBA" id="ARBA00010504"/>
    </source>
</evidence>
<evidence type="ECO:0000256" key="1">
    <source>
        <dbReference type="ARBA" id="ARBA00004251"/>
    </source>
</evidence>
<dbReference type="InterPro" id="IPR000242">
    <property type="entry name" value="PTP_cat"/>
</dbReference>